<evidence type="ECO:0000259" key="1">
    <source>
        <dbReference type="Pfam" id="PF23296"/>
    </source>
</evidence>
<evidence type="ECO:0000313" key="3">
    <source>
        <dbReference type="Proteomes" id="UP000798808"/>
    </source>
</evidence>
<dbReference type="EMBL" id="SMLW01000497">
    <property type="protein sequence ID" value="MTI25248.1"/>
    <property type="molecule type" value="Genomic_DNA"/>
</dbReference>
<gene>
    <name evidence="2" type="ORF">E1163_09870</name>
</gene>
<dbReference type="RefSeq" id="WP_155171281.1">
    <property type="nucleotide sequence ID" value="NZ_BAAAFL010000068.1"/>
</dbReference>
<name>A0ABW9RPK2_9BACT</name>
<sequence length="122" mass="14730">MNIIDDRLPVWVALSEFYLDTELQEKDYDFIYRQLKDSGKSIKELKTIDLYEVFPALQANLNSVVGEWAGFDEQWLAKVCAENYRKRNNPIFRLIVTLRNKRYYWMRRDHWKVIEERFASGS</sequence>
<feature type="domain" description="DUF7079" evidence="1">
    <location>
        <begin position="6"/>
        <end position="117"/>
    </location>
</feature>
<dbReference type="InterPro" id="IPR055507">
    <property type="entry name" value="DUF7079"/>
</dbReference>
<reference evidence="2 3" key="1">
    <citation type="submission" date="2019-02" db="EMBL/GenBank/DDBJ databases">
        <authorList>
            <person name="Goldberg S.R."/>
            <person name="Haltli B.A."/>
            <person name="Correa H."/>
            <person name="Russell K.G."/>
        </authorList>
    </citation>
    <scope>NUCLEOTIDE SEQUENCE [LARGE SCALE GENOMIC DNA]</scope>
    <source>
        <strain evidence="2 3">JCM 16186</strain>
    </source>
</reference>
<evidence type="ECO:0000313" key="2">
    <source>
        <dbReference type="EMBL" id="MTI25248.1"/>
    </source>
</evidence>
<dbReference type="Pfam" id="PF23296">
    <property type="entry name" value="DUF7079"/>
    <property type="match status" value="1"/>
</dbReference>
<dbReference type="Proteomes" id="UP000798808">
    <property type="component" value="Unassembled WGS sequence"/>
</dbReference>
<proteinExistence type="predicted"/>
<protein>
    <recommendedName>
        <fullName evidence="1">DUF7079 domain-containing protein</fullName>
    </recommendedName>
</protein>
<accession>A0ABW9RPK2</accession>
<keyword evidence="3" id="KW-1185">Reference proteome</keyword>
<organism evidence="2 3">
    <name type="scientific">Fulvivirga kasyanovii</name>
    <dbReference type="NCBI Taxonomy" id="396812"/>
    <lineage>
        <taxon>Bacteria</taxon>
        <taxon>Pseudomonadati</taxon>
        <taxon>Bacteroidota</taxon>
        <taxon>Cytophagia</taxon>
        <taxon>Cytophagales</taxon>
        <taxon>Fulvivirgaceae</taxon>
        <taxon>Fulvivirga</taxon>
    </lineage>
</organism>
<comment type="caution">
    <text evidence="2">The sequence shown here is derived from an EMBL/GenBank/DDBJ whole genome shotgun (WGS) entry which is preliminary data.</text>
</comment>